<dbReference type="EMBL" id="BMAW01094751">
    <property type="protein sequence ID" value="GFS67165.1"/>
    <property type="molecule type" value="Genomic_DNA"/>
</dbReference>
<dbReference type="AlphaFoldDB" id="A0A8X6KQT3"/>
<keyword evidence="2" id="KW-1185">Reference proteome</keyword>
<name>A0A8X6KQT3_NEPPI</name>
<comment type="caution">
    <text evidence="1">The sequence shown here is derived from an EMBL/GenBank/DDBJ whole genome shotgun (WGS) entry which is preliminary data.</text>
</comment>
<dbReference type="Proteomes" id="UP000887013">
    <property type="component" value="Unassembled WGS sequence"/>
</dbReference>
<evidence type="ECO:0000313" key="1">
    <source>
        <dbReference type="EMBL" id="GFS67165.1"/>
    </source>
</evidence>
<sequence length="78" mass="8691">METDDPAKECLLEQPSCCSLCNKNHEHILADLMRIGPLQDEPLVPSRLEPTTLLEPCVNEYATMNTCLLMPSGGREFS</sequence>
<accession>A0A8X6KQT3</accession>
<reference evidence="1" key="1">
    <citation type="submission" date="2020-08" db="EMBL/GenBank/DDBJ databases">
        <title>Multicomponent nature underlies the extraordinary mechanical properties of spider dragline silk.</title>
        <authorList>
            <person name="Kono N."/>
            <person name="Nakamura H."/>
            <person name="Mori M."/>
            <person name="Yoshida Y."/>
            <person name="Ohtoshi R."/>
            <person name="Malay A.D."/>
            <person name="Moran D.A.P."/>
            <person name="Tomita M."/>
            <person name="Numata K."/>
            <person name="Arakawa K."/>
        </authorList>
    </citation>
    <scope>NUCLEOTIDE SEQUENCE</scope>
</reference>
<proteinExistence type="predicted"/>
<evidence type="ECO:0000313" key="2">
    <source>
        <dbReference type="Proteomes" id="UP000887013"/>
    </source>
</evidence>
<organism evidence="1 2">
    <name type="scientific">Nephila pilipes</name>
    <name type="common">Giant wood spider</name>
    <name type="synonym">Nephila maculata</name>
    <dbReference type="NCBI Taxonomy" id="299642"/>
    <lineage>
        <taxon>Eukaryota</taxon>
        <taxon>Metazoa</taxon>
        <taxon>Ecdysozoa</taxon>
        <taxon>Arthropoda</taxon>
        <taxon>Chelicerata</taxon>
        <taxon>Arachnida</taxon>
        <taxon>Araneae</taxon>
        <taxon>Araneomorphae</taxon>
        <taxon>Entelegynae</taxon>
        <taxon>Araneoidea</taxon>
        <taxon>Nephilidae</taxon>
        <taxon>Nephila</taxon>
    </lineage>
</organism>
<protein>
    <submittedName>
        <fullName evidence="1">Uncharacterized protein</fullName>
    </submittedName>
</protein>
<gene>
    <name evidence="1" type="ORF">NPIL_65181</name>
</gene>